<dbReference type="PANTHER" id="PTHR46178">
    <property type="entry name" value="SEVEN TM RECEPTOR"/>
    <property type="match status" value="1"/>
</dbReference>
<dbReference type="AlphaFoldDB" id="A0AAV5VD07"/>
<feature type="transmembrane region" description="Helical" evidence="1">
    <location>
        <begin position="64"/>
        <end position="86"/>
    </location>
</feature>
<gene>
    <name evidence="2" type="ORF">PFISCL1PPCAC_7376</name>
</gene>
<keyword evidence="1" id="KW-0812">Transmembrane</keyword>
<feature type="non-terminal residue" evidence="2">
    <location>
        <position position="1"/>
    </location>
</feature>
<feature type="transmembrane region" description="Helical" evidence="1">
    <location>
        <begin position="12"/>
        <end position="35"/>
    </location>
</feature>
<evidence type="ECO:0000313" key="3">
    <source>
        <dbReference type="Proteomes" id="UP001432322"/>
    </source>
</evidence>
<dbReference type="PANTHER" id="PTHR46178:SF9">
    <property type="entry name" value="SEVEN TM RECEPTOR"/>
    <property type="match status" value="1"/>
</dbReference>
<proteinExistence type="predicted"/>
<keyword evidence="3" id="KW-1185">Reference proteome</keyword>
<protein>
    <recommendedName>
        <fullName evidence="4">G protein-coupled receptor</fullName>
    </recommendedName>
</protein>
<dbReference type="InterPro" id="IPR019428">
    <property type="entry name" value="7TM_GPCR_serpentine_rcpt_Str"/>
</dbReference>
<name>A0AAV5VD07_9BILA</name>
<accession>A0AAV5VD07</accession>
<evidence type="ECO:0000313" key="2">
    <source>
        <dbReference type="EMBL" id="GMT16078.1"/>
    </source>
</evidence>
<keyword evidence="1" id="KW-1133">Transmembrane helix</keyword>
<reference evidence="2" key="1">
    <citation type="submission" date="2023-10" db="EMBL/GenBank/DDBJ databases">
        <title>Genome assembly of Pristionchus species.</title>
        <authorList>
            <person name="Yoshida K."/>
            <person name="Sommer R.J."/>
        </authorList>
    </citation>
    <scope>NUCLEOTIDE SEQUENCE</scope>
    <source>
        <strain evidence="2">RS5133</strain>
    </source>
</reference>
<dbReference type="Proteomes" id="UP001432322">
    <property type="component" value="Unassembled WGS sequence"/>
</dbReference>
<dbReference type="EMBL" id="BTSY01000002">
    <property type="protein sequence ID" value="GMT16078.1"/>
    <property type="molecule type" value="Genomic_DNA"/>
</dbReference>
<organism evidence="2 3">
    <name type="scientific">Pristionchus fissidentatus</name>
    <dbReference type="NCBI Taxonomy" id="1538716"/>
    <lineage>
        <taxon>Eukaryota</taxon>
        <taxon>Metazoa</taxon>
        <taxon>Ecdysozoa</taxon>
        <taxon>Nematoda</taxon>
        <taxon>Chromadorea</taxon>
        <taxon>Rhabditida</taxon>
        <taxon>Rhabditina</taxon>
        <taxon>Diplogasteromorpha</taxon>
        <taxon>Diplogasteroidea</taxon>
        <taxon>Neodiplogasteridae</taxon>
        <taxon>Pristionchus</taxon>
    </lineage>
</organism>
<keyword evidence="1" id="KW-0472">Membrane</keyword>
<evidence type="ECO:0000256" key="1">
    <source>
        <dbReference type="SAM" id="Phobius"/>
    </source>
</evidence>
<evidence type="ECO:0008006" key="4">
    <source>
        <dbReference type="Google" id="ProtNLM"/>
    </source>
</evidence>
<dbReference type="Pfam" id="PF10326">
    <property type="entry name" value="7TM_GPCR_Str"/>
    <property type="match status" value="1"/>
</dbReference>
<feature type="non-terminal residue" evidence="2">
    <location>
        <position position="141"/>
    </location>
</feature>
<comment type="caution">
    <text evidence="2">The sequence shown here is derived from an EMBL/GenBank/DDBJ whole genome shotgun (WGS) entry which is preliminary data.</text>
</comment>
<sequence length="141" mass="15312">KKCILQDGKNMLIFFLLYAVISYIVSYAIIVASMIQINKHLTSDGIALSARTILLQRQFFVMQILQNILPLVVLSVPVAIGAYGAIADADLGLATLPLTGFAWLVPSVQASVQLRYVRQASANTPENSKATAMTTLSSRKN</sequence>